<keyword evidence="7" id="KW-0175">Coiled coil</keyword>
<dbReference type="PATRIC" id="fig|86416.3.peg.1651"/>
<evidence type="ECO:0000256" key="3">
    <source>
        <dbReference type="ARBA" id="ARBA00022908"/>
    </source>
</evidence>
<evidence type="ECO:0000256" key="1">
    <source>
        <dbReference type="ARBA" id="ARBA00003283"/>
    </source>
</evidence>
<dbReference type="OrthoDB" id="9785687at2"/>
<evidence type="ECO:0000259" key="9">
    <source>
        <dbReference type="PROSITE" id="PS51900"/>
    </source>
</evidence>
<dbReference type="STRING" id="86416.Clopa_1675"/>
<evidence type="ECO:0000256" key="5">
    <source>
        <dbReference type="ARBA" id="ARBA00023172"/>
    </source>
</evidence>
<dbReference type="Gene3D" id="1.10.443.10">
    <property type="entry name" value="Intergrase catalytic core"/>
    <property type="match status" value="1"/>
</dbReference>
<name>R4K7W8_CLOPA</name>
<dbReference type="GO" id="GO:0003677">
    <property type="term" value="F:DNA binding"/>
    <property type="evidence" value="ECO:0007669"/>
    <property type="project" value="UniProtKB-UniRule"/>
</dbReference>
<dbReference type="Pfam" id="PF00589">
    <property type="entry name" value="Phage_integrase"/>
    <property type="match status" value="1"/>
</dbReference>
<keyword evidence="4 6" id="KW-0238">DNA-binding</keyword>
<sequence length="387" mass="44771">MAKKVNYSKNGQDYFRVTASVGRDINGKLIRKEFYGKNKKDAEEKRDEYINNIKNGLNLNFDKVYFGDLMHTWLFEVTKVKVKPSSFERYESIFRNYVQGSILYNIKINNIKQLEIQRYYNDLYKNGKSSNTIKFLNKLLKSFFSYAVEEGYIMKNPCNSKLIIPGFENNIKKEVEIFNEDEINVLKKALQGHRLKCLILLALGTGLRQGELLALTWDDIDFNNREIKVEKTIKRVKIFNTDGNSEGHKILIQSPKSQTSNRIVPIPSDLIKIIKSHKLRQDEEKLKAGDSYKNNNLIFATATGNPISAKNLFMSYKNLLIKAKIEHKKFHALRHTYATKLFEVNVPLKTVQTLLGHSDISITADIYTHVMPKEKITAVEKLNSLFK</sequence>
<comment type="function">
    <text evidence="1">Site-specific tyrosine recombinase, which acts by catalyzing the cutting and rejoining of the recombining DNA molecules.</text>
</comment>
<evidence type="ECO:0000313" key="10">
    <source>
        <dbReference type="EMBL" id="AGK96599.1"/>
    </source>
</evidence>
<dbReference type="HOGENOM" id="CLU_027562_17_1_9"/>
<protein>
    <submittedName>
        <fullName evidence="10">Site-specific recombinase XerD</fullName>
    </submittedName>
</protein>
<evidence type="ECO:0000256" key="6">
    <source>
        <dbReference type="PROSITE-ProRule" id="PRU01248"/>
    </source>
</evidence>
<evidence type="ECO:0000256" key="4">
    <source>
        <dbReference type="ARBA" id="ARBA00023125"/>
    </source>
</evidence>
<feature type="domain" description="Core-binding (CB)" evidence="9">
    <location>
        <begin position="64"/>
        <end position="148"/>
    </location>
</feature>
<dbReference type="GO" id="GO:0006310">
    <property type="term" value="P:DNA recombination"/>
    <property type="evidence" value="ECO:0007669"/>
    <property type="project" value="UniProtKB-KW"/>
</dbReference>
<dbReference type="eggNOG" id="COG0582">
    <property type="taxonomic scope" value="Bacteria"/>
</dbReference>
<dbReference type="InterPro" id="IPR050090">
    <property type="entry name" value="Tyrosine_recombinase_XerCD"/>
</dbReference>
<dbReference type="PANTHER" id="PTHR30349:SF41">
    <property type="entry name" value="INTEGRASE_RECOMBINASE PROTEIN MJ0367-RELATED"/>
    <property type="match status" value="1"/>
</dbReference>
<evidence type="ECO:0000256" key="7">
    <source>
        <dbReference type="SAM" id="Coils"/>
    </source>
</evidence>
<reference evidence="10 11" key="1">
    <citation type="submission" date="2012-01" db="EMBL/GenBank/DDBJ databases">
        <title>Complete sequence of chromosome of Clostridium pasteurianum BC1.</title>
        <authorList>
            <consortium name="US DOE Joint Genome Institute"/>
            <person name="Lucas S."/>
            <person name="Han J."/>
            <person name="Lapidus A."/>
            <person name="Cheng J.-F."/>
            <person name="Goodwin L."/>
            <person name="Pitluck S."/>
            <person name="Peters L."/>
            <person name="Mikhailova N."/>
            <person name="Teshima H."/>
            <person name="Detter J.C."/>
            <person name="Han C."/>
            <person name="Tapia R."/>
            <person name="Land M."/>
            <person name="Hauser L."/>
            <person name="Kyrpides N."/>
            <person name="Ivanova N."/>
            <person name="Pagani I."/>
            <person name="Dunn J."/>
            <person name="Taghavi S."/>
            <person name="Francis A."/>
            <person name="van der Lelie D."/>
            <person name="Woyke T."/>
        </authorList>
    </citation>
    <scope>NUCLEOTIDE SEQUENCE [LARGE SCALE GENOMIC DNA]</scope>
    <source>
        <strain evidence="10 11">BC1</strain>
    </source>
</reference>
<keyword evidence="3" id="KW-0229">DNA integration</keyword>
<dbReference type="PROSITE" id="PS51898">
    <property type="entry name" value="TYR_RECOMBINASE"/>
    <property type="match status" value="1"/>
</dbReference>
<dbReference type="PANTHER" id="PTHR30349">
    <property type="entry name" value="PHAGE INTEGRASE-RELATED"/>
    <property type="match status" value="1"/>
</dbReference>
<evidence type="ECO:0000259" key="8">
    <source>
        <dbReference type="PROSITE" id="PS51898"/>
    </source>
</evidence>
<dbReference type="Proteomes" id="UP000013523">
    <property type="component" value="Chromosome"/>
</dbReference>
<dbReference type="InterPro" id="IPR011010">
    <property type="entry name" value="DNA_brk_join_enz"/>
</dbReference>
<evidence type="ECO:0000313" key="11">
    <source>
        <dbReference type="Proteomes" id="UP000013523"/>
    </source>
</evidence>
<dbReference type="RefSeq" id="WP_015614918.1">
    <property type="nucleotide sequence ID" value="NC_021182.1"/>
</dbReference>
<dbReference type="InterPro" id="IPR013762">
    <property type="entry name" value="Integrase-like_cat_sf"/>
</dbReference>
<dbReference type="Gene3D" id="1.10.150.130">
    <property type="match status" value="1"/>
</dbReference>
<dbReference type="PROSITE" id="PS51900">
    <property type="entry name" value="CB"/>
    <property type="match status" value="1"/>
</dbReference>
<comment type="similarity">
    <text evidence="2">Belongs to the 'phage' integrase family.</text>
</comment>
<dbReference type="InterPro" id="IPR002104">
    <property type="entry name" value="Integrase_catalytic"/>
</dbReference>
<dbReference type="AlphaFoldDB" id="R4K7W8"/>
<dbReference type="SUPFAM" id="SSF56349">
    <property type="entry name" value="DNA breaking-rejoining enzymes"/>
    <property type="match status" value="1"/>
</dbReference>
<dbReference type="InterPro" id="IPR004107">
    <property type="entry name" value="Integrase_SAM-like_N"/>
</dbReference>
<dbReference type="CDD" id="cd01189">
    <property type="entry name" value="INT_ICEBs1_C_like"/>
    <property type="match status" value="1"/>
</dbReference>
<proteinExistence type="inferred from homology"/>
<feature type="coiled-coil region" evidence="7">
    <location>
        <begin position="32"/>
        <end position="59"/>
    </location>
</feature>
<organism evidence="10 11">
    <name type="scientific">Clostridium pasteurianum BC1</name>
    <dbReference type="NCBI Taxonomy" id="86416"/>
    <lineage>
        <taxon>Bacteria</taxon>
        <taxon>Bacillati</taxon>
        <taxon>Bacillota</taxon>
        <taxon>Clostridia</taxon>
        <taxon>Eubacteriales</taxon>
        <taxon>Clostridiaceae</taxon>
        <taxon>Clostridium</taxon>
    </lineage>
</organism>
<dbReference type="EMBL" id="CP003261">
    <property type="protein sequence ID" value="AGK96599.1"/>
    <property type="molecule type" value="Genomic_DNA"/>
</dbReference>
<feature type="domain" description="Tyr recombinase" evidence="8">
    <location>
        <begin position="173"/>
        <end position="380"/>
    </location>
</feature>
<keyword evidence="11" id="KW-1185">Reference proteome</keyword>
<accession>R4K7W8</accession>
<keyword evidence="5" id="KW-0233">DNA recombination</keyword>
<dbReference type="Pfam" id="PF14659">
    <property type="entry name" value="Phage_int_SAM_3"/>
    <property type="match status" value="1"/>
</dbReference>
<dbReference type="InterPro" id="IPR010998">
    <property type="entry name" value="Integrase_recombinase_N"/>
</dbReference>
<dbReference type="GO" id="GO:0015074">
    <property type="term" value="P:DNA integration"/>
    <property type="evidence" value="ECO:0007669"/>
    <property type="project" value="UniProtKB-KW"/>
</dbReference>
<dbReference type="InterPro" id="IPR044068">
    <property type="entry name" value="CB"/>
</dbReference>
<dbReference type="KEGG" id="cpas:Clopa_1675"/>
<evidence type="ECO:0000256" key="2">
    <source>
        <dbReference type="ARBA" id="ARBA00008857"/>
    </source>
</evidence>
<gene>
    <name evidence="10" type="ORF">Clopa_1675</name>
</gene>